<dbReference type="Proteomes" id="UP000663834">
    <property type="component" value="Unassembled WGS sequence"/>
</dbReference>
<evidence type="ECO:0000313" key="5">
    <source>
        <dbReference type="EMBL" id="CAF2109116.1"/>
    </source>
</evidence>
<dbReference type="PANTHER" id="PTHR28348:SF1">
    <property type="entry name" value="UPF0193 PROTEIN EVG1"/>
    <property type="match status" value="1"/>
</dbReference>
<keyword evidence="10" id="KW-1185">Reference proteome</keyword>
<dbReference type="Proteomes" id="UP000663842">
    <property type="component" value="Unassembled WGS sequence"/>
</dbReference>
<proteinExistence type="predicted"/>
<evidence type="ECO:0000313" key="6">
    <source>
        <dbReference type="EMBL" id="CAF3963490.1"/>
    </source>
</evidence>
<dbReference type="EMBL" id="CAJNRE010007083">
    <property type="protein sequence ID" value="CAF2062329.1"/>
    <property type="molecule type" value="Genomic_DNA"/>
</dbReference>
<dbReference type="Proteomes" id="UP000663855">
    <property type="component" value="Unassembled WGS sequence"/>
</dbReference>
<dbReference type="EMBL" id="CAJOBF010001566">
    <property type="protein sequence ID" value="CAF3963490.1"/>
    <property type="molecule type" value="Genomic_DNA"/>
</dbReference>
<sequence length="217" mass="25054">MAGKPSVMLTDGGLWNTRKPQFSNETTKLLKTLMEESRINNFQRRQLTSHMLRGESLPERLGPSSTQTKASVTKRIEINRQSRTSHTSGLRTYNDIVNSGAYTPPDYQPRPMKVRTEQEKDRLAHLMAYGVDPAKMALQAAQRSPTPPPPRELDRFDELVLEIEERKQFLEQMTGLGKRKEYQQLISNEIADKIREMELIDRQRSKALEKRLKEQSS</sequence>
<dbReference type="Proteomes" id="UP000681967">
    <property type="component" value="Unassembled WGS sequence"/>
</dbReference>
<dbReference type="EMBL" id="CAJOBH010102235">
    <property type="protein sequence ID" value="CAF4618982.1"/>
    <property type="molecule type" value="Genomic_DNA"/>
</dbReference>
<dbReference type="Proteomes" id="UP000663887">
    <property type="component" value="Unassembled WGS sequence"/>
</dbReference>
<evidence type="ECO:0000313" key="8">
    <source>
        <dbReference type="EMBL" id="CAF4618982.1"/>
    </source>
</evidence>
<dbReference type="EMBL" id="CAJNRF010009354">
    <property type="protein sequence ID" value="CAF2109116.1"/>
    <property type="molecule type" value="Genomic_DNA"/>
</dbReference>
<evidence type="ECO:0000313" key="1">
    <source>
        <dbReference type="EMBL" id="CAF1073363.1"/>
    </source>
</evidence>
<dbReference type="EMBL" id="CAJOBG010002914">
    <property type="protein sequence ID" value="CAF4035755.1"/>
    <property type="molecule type" value="Genomic_DNA"/>
</dbReference>
<dbReference type="Proteomes" id="UP000663856">
    <property type="component" value="Unassembled WGS sequence"/>
</dbReference>
<dbReference type="Proteomes" id="UP000663824">
    <property type="component" value="Unassembled WGS sequence"/>
</dbReference>
<organism evidence="6 9">
    <name type="scientific">Rotaria magnacalcarata</name>
    <dbReference type="NCBI Taxonomy" id="392030"/>
    <lineage>
        <taxon>Eukaryota</taxon>
        <taxon>Metazoa</taxon>
        <taxon>Spiralia</taxon>
        <taxon>Gnathifera</taxon>
        <taxon>Rotifera</taxon>
        <taxon>Eurotatoria</taxon>
        <taxon>Bdelloidea</taxon>
        <taxon>Philodinida</taxon>
        <taxon>Philodinidae</taxon>
        <taxon>Rotaria</taxon>
    </lineage>
</organism>
<dbReference type="Pfam" id="PF05250">
    <property type="entry name" value="UPF0193"/>
    <property type="match status" value="1"/>
</dbReference>
<dbReference type="Proteomes" id="UP000663866">
    <property type="component" value="Unassembled WGS sequence"/>
</dbReference>
<name>A0A819LBG8_9BILA</name>
<dbReference type="OrthoDB" id="189770at2759"/>
<dbReference type="AlphaFoldDB" id="A0A819LBG8"/>
<dbReference type="PANTHER" id="PTHR28348">
    <property type="entry name" value="UPF0193 PROTEIN EVG1"/>
    <property type="match status" value="1"/>
</dbReference>
<evidence type="ECO:0000313" key="4">
    <source>
        <dbReference type="EMBL" id="CAF2082557.1"/>
    </source>
</evidence>
<evidence type="ECO:0000313" key="3">
    <source>
        <dbReference type="EMBL" id="CAF2062329.1"/>
    </source>
</evidence>
<protein>
    <submittedName>
        <fullName evidence="6">Uncharacterized protein</fullName>
    </submittedName>
</protein>
<reference evidence="6" key="1">
    <citation type="submission" date="2021-02" db="EMBL/GenBank/DDBJ databases">
        <authorList>
            <person name="Nowell W R."/>
        </authorList>
    </citation>
    <scope>NUCLEOTIDE SEQUENCE</scope>
</reference>
<comment type="caution">
    <text evidence="6">The sequence shown here is derived from an EMBL/GenBank/DDBJ whole genome shotgun (WGS) entry which is preliminary data.</text>
</comment>
<dbReference type="EMBL" id="CAJNOW010018952">
    <property type="protein sequence ID" value="CAF1669663.1"/>
    <property type="molecule type" value="Genomic_DNA"/>
</dbReference>
<dbReference type="EMBL" id="CAJNRG010006085">
    <property type="protein sequence ID" value="CAF2082557.1"/>
    <property type="molecule type" value="Genomic_DNA"/>
</dbReference>
<evidence type="ECO:0000313" key="10">
    <source>
        <dbReference type="Proteomes" id="UP000663866"/>
    </source>
</evidence>
<evidence type="ECO:0000313" key="2">
    <source>
        <dbReference type="EMBL" id="CAF1669663.1"/>
    </source>
</evidence>
<dbReference type="InterPro" id="IPR007914">
    <property type="entry name" value="UPF0193"/>
</dbReference>
<gene>
    <name evidence="8" type="ORF">BYL167_LOCUS40879</name>
    <name evidence="1" type="ORF">CJN711_LOCUS5833</name>
    <name evidence="2" type="ORF">KQP761_LOCUS33990</name>
    <name evidence="3" type="ORF">MBJ925_LOCUS15174</name>
    <name evidence="7" type="ORF">OVN521_LOCUS17080</name>
    <name evidence="6" type="ORF">UXM345_LOCUS14061</name>
    <name evidence="5" type="ORF">WKI299_LOCUS21926</name>
    <name evidence="4" type="ORF">XDN619_LOCUS15045</name>
</gene>
<accession>A0A819LBG8</accession>
<evidence type="ECO:0000313" key="9">
    <source>
        <dbReference type="Proteomes" id="UP000663842"/>
    </source>
</evidence>
<dbReference type="EMBL" id="CAJNOV010001661">
    <property type="protein sequence ID" value="CAF1073363.1"/>
    <property type="molecule type" value="Genomic_DNA"/>
</dbReference>
<evidence type="ECO:0000313" key="7">
    <source>
        <dbReference type="EMBL" id="CAF4035755.1"/>
    </source>
</evidence>